<sequence>MDDQRRNIKYHLCLEHYRPFTMDEELLERYRAEHLDEIQEARYKVRARAYLDKQGARETISGERLRKAIGADPYQREVNVMAKIIAYYRIASARFIDHVCMSVRAELSECSSAVTEEVRSQNLQVNGDEVQARFVRLLAEDLAP</sequence>
<gene>
    <name evidence="1" type="ORF">H2201_008779</name>
</gene>
<organism evidence="1 2">
    <name type="scientific">Coniosporium apollinis</name>
    <dbReference type="NCBI Taxonomy" id="61459"/>
    <lineage>
        <taxon>Eukaryota</taxon>
        <taxon>Fungi</taxon>
        <taxon>Dikarya</taxon>
        <taxon>Ascomycota</taxon>
        <taxon>Pezizomycotina</taxon>
        <taxon>Dothideomycetes</taxon>
        <taxon>Dothideomycetes incertae sedis</taxon>
        <taxon>Coniosporium</taxon>
    </lineage>
</organism>
<evidence type="ECO:0000313" key="2">
    <source>
        <dbReference type="Proteomes" id="UP001172684"/>
    </source>
</evidence>
<dbReference type="Proteomes" id="UP001172684">
    <property type="component" value="Unassembled WGS sequence"/>
</dbReference>
<comment type="caution">
    <text evidence="1">The sequence shown here is derived from an EMBL/GenBank/DDBJ whole genome shotgun (WGS) entry which is preliminary data.</text>
</comment>
<proteinExistence type="predicted"/>
<name>A0ABQ9NFS3_9PEZI</name>
<evidence type="ECO:0000313" key="1">
    <source>
        <dbReference type="EMBL" id="KAJ9655554.1"/>
    </source>
</evidence>
<dbReference type="Gene3D" id="1.20.120.1240">
    <property type="entry name" value="Dynamin, middle domain"/>
    <property type="match status" value="1"/>
</dbReference>
<protein>
    <submittedName>
        <fullName evidence="1">Uncharacterized protein</fullName>
    </submittedName>
</protein>
<accession>A0ABQ9NFS3</accession>
<dbReference type="EMBL" id="JAPDRL010000163">
    <property type="protein sequence ID" value="KAJ9655554.1"/>
    <property type="molecule type" value="Genomic_DNA"/>
</dbReference>
<reference evidence="1" key="1">
    <citation type="submission" date="2022-10" db="EMBL/GenBank/DDBJ databases">
        <title>Culturing micro-colonial fungi from biological soil crusts in the Mojave desert and describing Neophaeococcomyces mojavensis, and introducing the new genera and species Taxawa tesnikishii.</title>
        <authorList>
            <person name="Kurbessoian T."/>
            <person name="Stajich J.E."/>
        </authorList>
    </citation>
    <scope>NUCLEOTIDE SEQUENCE</scope>
    <source>
        <strain evidence="1">TK_1</strain>
    </source>
</reference>
<keyword evidence="2" id="KW-1185">Reference proteome</keyword>